<dbReference type="PANTHER" id="PTHR23407:SF1">
    <property type="entry name" value="5-FORMYLTETRAHYDROFOLATE CYCLO-LIGASE"/>
    <property type="match status" value="1"/>
</dbReference>
<dbReference type="AlphaFoldDB" id="A0A1B6MKF0"/>
<evidence type="ECO:0000256" key="2">
    <source>
        <dbReference type="ARBA" id="ARBA00022741"/>
    </source>
</evidence>
<organism evidence="7">
    <name type="scientific">Graphocephala atropunctata</name>
    <dbReference type="NCBI Taxonomy" id="36148"/>
    <lineage>
        <taxon>Eukaryota</taxon>
        <taxon>Metazoa</taxon>
        <taxon>Ecdysozoa</taxon>
        <taxon>Arthropoda</taxon>
        <taxon>Hexapoda</taxon>
        <taxon>Insecta</taxon>
        <taxon>Pterygota</taxon>
        <taxon>Neoptera</taxon>
        <taxon>Paraneoptera</taxon>
        <taxon>Hemiptera</taxon>
        <taxon>Auchenorrhyncha</taxon>
        <taxon>Membracoidea</taxon>
        <taxon>Cicadellidae</taxon>
        <taxon>Cicadellinae</taxon>
        <taxon>Cicadellini</taxon>
        <taxon>Graphocephala</taxon>
    </lineage>
</organism>
<dbReference type="EC" id="6.3.3.2" evidence="5 6"/>
<keyword evidence="2 6" id="KW-0547">Nucleotide-binding</keyword>
<dbReference type="GO" id="GO:0005524">
    <property type="term" value="F:ATP binding"/>
    <property type="evidence" value="ECO:0007669"/>
    <property type="project" value="UniProtKB-KW"/>
</dbReference>
<dbReference type="PANTHER" id="PTHR23407">
    <property type="entry name" value="ATPASE INHIBITOR/5-FORMYLTETRAHYDROFOLATE CYCLO-LIGASE"/>
    <property type="match status" value="1"/>
</dbReference>
<comment type="catalytic activity">
    <reaction evidence="4 6">
        <text>(6S)-5-formyl-5,6,7,8-tetrahydrofolate + ATP = (6R)-5,10-methenyltetrahydrofolate + ADP + phosphate</text>
        <dbReference type="Rhea" id="RHEA:10488"/>
        <dbReference type="ChEBI" id="CHEBI:30616"/>
        <dbReference type="ChEBI" id="CHEBI:43474"/>
        <dbReference type="ChEBI" id="CHEBI:57455"/>
        <dbReference type="ChEBI" id="CHEBI:57457"/>
        <dbReference type="ChEBI" id="CHEBI:456216"/>
        <dbReference type="EC" id="6.3.3.2"/>
    </reaction>
</comment>
<dbReference type="GO" id="GO:0009396">
    <property type="term" value="P:folic acid-containing compound biosynthetic process"/>
    <property type="evidence" value="ECO:0007669"/>
    <property type="project" value="TreeGrafter"/>
</dbReference>
<comment type="cofactor">
    <cofactor evidence="6">
        <name>Mg(2+)</name>
        <dbReference type="ChEBI" id="CHEBI:18420"/>
    </cofactor>
</comment>
<gene>
    <name evidence="7" type="ORF">g.41560</name>
</gene>
<reference evidence="7" key="1">
    <citation type="submission" date="2015-11" db="EMBL/GenBank/DDBJ databases">
        <title>De novo transcriptome assembly of four potential Pierce s Disease insect vectors from Arizona vineyards.</title>
        <authorList>
            <person name="Tassone E.E."/>
        </authorList>
    </citation>
    <scope>NUCLEOTIDE SEQUENCE</scope>
</reference>
<dbReference type="InterPro" id="IPR024185">
    <property type="entry name" value="FTHF_cligase-like_sf"/>
</dbReference>
<dbReference type="InterPro" id="IPR002698">
    <property type="entry name" value="FTHF_cligase"/>
</dbReference>
<accession>A0A1B6MKF0</accession>
<sequence length="250" mass="28293">MIRGLIFCSLRPSKPCPSYCYSGNYKLSSMAADEISEAKSKLRLEIKSKIKLLTEEYKIKQTFIITKRLVKHPDFQNAERIAIYVNMKNEVGTYDILKEAFAGNKQVFIPLVVGENMKMVRLNSFDDLKTMPKTKWGIIQPLESDNREDCLESGGVQYVVVPGVAFTSSGLRLGHGRGYYDRFLAKNDEIRGSRCVTVGLGFDAQIVPDLPTTERDFRLTWVVSPAMCSLTSKYDEVPDPLPRPPEPFHI</sequence>
<dbReference type="GO" id="GO:0046872">
    <property type="term" value="F:metal ion binding"/>
    <property type="evidence" value="ECO:0007669"/>
    <property type="project" value="UniProtKB-KW"/>
</dbReference>
<evidence type="ECO:0000256" key="1">
    <source>
        <dbReference type="ARBA" id="ARBA00010638"/>
    </source>
</evidence>
<name>A0A1B6MKF0_9HEMI</name>
<proteinExistence type="inferred from homology"/>
<dbReference type="Gene3D" id="3.40.50.10420">
    <property type="entry name" value="NagB/RpiA/CoA transferase-like"/>
    <property type="match status" value="1"/>
</dbReference>
<dbReference type="GO" id="GO:0005739">
    <property type="term" value="C:mitochondrion"/>
    <property type="evidence" value="ECO:0007669"/>
    <property type="project" value="TreeGrafter"/>
</dbReference>
<dbReference type="NCBIfam" id="TIGR02727">
    <property type="entry name" value="MTHFS_bact"/>
    <property type="match status" value="1"/>
</dbReference>
<dbReference type="GO" id="GO:0030272">
    <property type="term" value="F:5-formyltetrahydrofolate cyclo-ligase activity"/>
    <property type="evidence" value="ECO:0007669"/>
    <property type="project" value="UniProtKB-EC"/>
</dbReference>
<evidence type="ECO:0000256" key="4">
    <source>
        <dbReference type="ARBA" id="ARBA00036539"/>
    </source>
</evidence>
<dbReference type="EMBL" id="GEBQ01003622">
    <property type="protein sequence ID" value="JAT36355.1"/>
    <property type="molecule type" value="Transcribed_RNA"/>
</dbReference>
<evidence type="ECO:0000313" key="7">
    <source>
        <dbReference type="EMBL" id="JAT36355.1"/>
    </source>
</evidence>
<dbReference type="InterPro" id="IPR037171">
    <property type="entry name" value="NagB/RpiA_transferase-like"/>
</dbReference>
<evidence type="ECO:0000256" key="6">
    <source>
        <dbReference type="RuleBase" id="RU361279"/>
    </source>
</evidence>
<dbReference type="GO" id="GO:0035999">
    <property type="term" value="P:tetrahydrofolate interconversion"/>
    <property type="evidence" value="ECO:0007669"/>
    <property type="project" value="TreeGrafter"/>
</dbReference>
<keyword evidence="3 6" id="KW-0067">ATP-binding</keyword>
<keyword evidence="6" id="KW-0460">Magnesium</keyword>
<comment type="similarity">
    <text evidence="1 6">Belongs to the 5-formyltetrahydrofolate cyclo-ligase family.</text>
</comment>
<dbReference type="SUPFAM" id="SSF100950">
    <property type="entry name" value="NagB/RpiA/CoA transferase-like"/>
    <property type="match status" value="1"/>
</dbReference>
<evidence type="ECO:0000256" key="5">
    <source>
        <dbReference type="ARBA" id="ARBA00038966"/>
    </source>
</evidence>
<keyword evidence="6" id="KW-0479">Metal-binding</keyword>
<dbReference type="Pfam" id="PF01812">
    <property type="entry name" value="5-FTHF_cyc-lig"/>
    <property type="match status" value="1"/>
</dbReference>
<evidence type="ECO:0000256" key="3">
    <source>
        <dbReference type="ARBA" id="ARBA00022840"/>
    </source>
</evidence>
<protein>
    <recommendedName>
        <fullName evidence="5 6">5-formyltetrahydrofolate cyclo-ligase</fullName>
        <ecNumber evidence="5 6">6.3.3.2</ecNumber>
    </recommendedName>
</protein>